<organism evidence="6 7">
    <name type="scientific">Yeguia hominis</name>
    <dbReference type="NCBI Taxonomy" id="2763662"/>
    <lineage>
        <taxon>Bacteria</taxon>
        <taxon>Bacillati</taxon>
        <taxon>Bacillota</taxon>
        <taxon>Clostridia</taxon>
        <taxon>Eubacteriales</taxon>
        <taxon>Yeguiaceae</taxon>
        <taxon>Yeguia</taxon>
    </lineage>
</organism>
<evidence type="ECO:0000313" key="7">
    <source>
        <dbReference type="Proteomes" id="UP000651482"/>
    </source>
</evidence>
<dbReference type="SMART" id="SM00829">
    <property type="entry name" value="PKS_ER"/>
    <property type="match status" value="1"/>
</dbReference>
<accession>A0A926DB07</accession>
<evidence type="ECO:0000259" key="5">
    <source>
        <dbReference type="SMART" id="SM00829"/>
    </source>
</evidence>
<proteinExistence type="inferred from homology"/>
<dbReference type="SUPFAM" id="SSF50129">
    <property type="entry name" value="GroES-like"/>
    <property type="match status" value="1"/>
</dbReference>
<dbReference type="Pfam" id="PF08240">
    <property type="entry name" value="ADH_N"/>
    <property type="match status" value="1"/>
</dbReference>
<dbReference type="GO" id="GO:0008270">
    <property type="term" value="F:zinc ion binding"/>
    <property type="evidence" value="ECO:0007669"/>
    <property type="project" value="InterPro"/>
</dbReference>
<keyword evidence="1 4" id="KW-0479">Metal-binding</keyword>
<dbReference type="PANTHER" id="PTHR43401">
    <property type="entry name" value="L-THREONINE 3-DEHYDROGENASE"/>
    <property type="match status" value="1"/>
</dbReference>
<dbReference type="Gene3D" id="3.90.180.10">
    <property type="entry name" value="Medium-chain alcohol dehydrogenases, catalytic domain"/>
    <property type="match status" value="1"/>
</dbReference>
<comment type="caution">
    <text evidence="6">The sequence shown here is derived from an EMBL/GenBank/DDBJ whole genome shotgun (WGS) entry which is preliminary data.</text>
</comment>
<dbReference type="Gene3D" id="3.40.50.720">
    <property type="entry name" value="NAD(P)-binding Rossmann-like Domain"/>
    <property type="match status" value="1"/>
</dbReference>
<dbReference type="InterPro" id="IPR020843">
    <property type="entry name" value="ER"/>
</dbReference>
<evidence type="ECO:0000256" key="2">
    <source>
        <dbReference type="ARBA" id="ARBA00022833"/>
    </source>
</evidence>
<dbReference type="Proteomes" id="UP000651482">
    <property type="component" value="Unassembled WGS sequence"/>
</dbReference>
<dbReference type="InterPro" id="IPR011032">
    <property type="entry name" value="GroES-like_sf"/>
</dbReference>
<evidence type="ECO:0000256" key="3">
    <source>
        <dbReference type="ARBA" id="ARBA00023002"/>
    </source>
</evidence>
<dbReference type="AlphaFoldDB" id="A0A926DB07"/>
<protein>
    <submittedName>
        <fullName evidence="6">Zinc-dependent alcohol dehydrogenase family protein</fullName>
    </submittedName>
</protein>
<dbReference type="Pfam" id="PF00107">
    <property type="entry name" value="ADH_zinc_N"/>
    <property type="match status" value="1"/>
</dbReference>
<evidence type="ECO:0000313" key="6">
    <source>
        <dbReference type="EMBL" id="MBC8534059.1"/>
    </source>
</evidence>
<dbReference type="PANTHER" id="PTHR43401:SF2">
    <property type="entry name" value="L-THREONINE 3-DEHYDROGENASE"/>
    <property type="match status" value="1"/>
</dbReference>
<feature type="domain" description="Enoyl reductase (ER)" evidence="5">
    <location>
        <begin position="8"/>
        <end position="283"/>
    </location>
</feature>
<evidence type="ECO:0000256" key="1">
    <source>
        <dbReference type="ARBA" id="ARBA00022723"/>
    </source>
</evidence>
<dbReference type="InterPro" id="IPR050129">
    <property type="entry name" value="Zn_alcohol_dh"/>
</dbReference>
<dbReference type="SUPFAM" id="SSF51735">
    <property type="entry name" value="NAD(P)-binding Rossmann-fold domains"/>
    <property type="match status" value="1"/>
</dbReference>
<keyword evidence="2 4" id="KW-0862">Zinc</keyword>
<dbReference type="GO" id="GO:0016491">
    <property type="term" value="F:oxidoreductase activity"/>
    <property type="evidence" value="ECO:0007669"/>
    <property type="project" value="UniProtKB-KW"/>
</dbReference>
<keyword evidence="3" id="KW-0560">Oxidoreductase</keyword>
<dbReference type="InterPro" id="IPR013154">
    <property type="entry name" value="ADH-like_N"/>
</dbReference>
<comment type="similarity">
    <text evidence="4">Belongs to the zinc-containing alcohol dehydrogenase family.</text>
</comment>
<name>A0A926DB07_9FIRM</name>
<sequence length="341" mass="36481">MKSAVFYGKHDLRIEERALPTVGEQDVLIRVMACGICGTDVHIYEGDKGAADCNPNTVLGHEFSGVIEQIGAKVDSLKIGDRVCVDPNNMCGECDYCREGIGHFCEKMIGYGTTTDGGFAQYAAVPAKQVYRLADTVTFGQGAMAEPLACCLHGIDLCEIRPGAAAAVIGGGMIGLLMVQLAKLYGAHKVVLIEPVAGKREMGKQLGADVCVDPFKEDVKAAIANAGIKRLDAVIECAGIPACIEQAIDLAGKRSVVMMFGLTKPDATVALKPFEIFQKEVVLKASFINPYTHNRAVSLINSGRINVDAMVHDTCSLEALPEILSSAEMRAKGKYMINPWL</sequence>
<comment type="cofactor">
    <cofactor evidence="4">
        <name>Zn(2+)</name>
        <dbReference type="ChEBI" id="CHEBI:29105"/>
    </cofactor>
</comment>
<gene>
    <name evidence="6" type="ORF">IAG03_08600</name>
</gene>
<dbReference type="InterPro" id="IPR036291">
    <property type="entry name" value="NAD(P)-bd_dom_sf"/>
</dbReference>
<dbReference type="CDD" id="cd08234">
    <property type="entry name" value="threonine_DH_like"/>
    <property type="match status" value="1"/>
</dbReference>
<keyword evidence="7" id="KW-1185">Reference proteome</keyword>
<dbReference type="EMBL" id="JACRSN010000011">
    <property type="protein sequence ID" value="MBC8534059.1"/>
    <property type="molecule type" value="Genomic_DNA"/>
</dbReference>
<dbReference type="InterPro" id="IPR013149">
    <property type="entry name" value="ADH-like_C"/>
</dbReference>
<evidence type="ECO:0000256" key="4">
    <source>
        <dbReference type="RuleBase" id="RU361277"/>
    </source>
</evidence>
<dbReference type="PROSITE" id="PS00059">
    <property type="entry name" value="ADH_ZINC"/>
    <property type="match status" value="1"/>
</dbReference>
<reference evidence="6" key="1">
    <citation type="submission" date="2020-08" db="EMBL/GenBank/DDBJ databases">
        <title>Genome public.</title>
        <authorList>
            <person name="Liu C."/>
            <person name="Sun Q."/>
        </authorList>
    </citation>
    <scope>NUCLEOTIDE SEQUENCE</scope>
    <source>
        <strain evidence="6">NSJ-40</strain>
    </source>
</reference>
<dbReference type="RefSeq" id="WP_249319714.1">
    <property type="nucleotide sequence ID" value="NZ_JACRSN010000011.1"/>
</dbReference>
<dbReference type="InterPro" id="IPR002328">
    <property type="entry name" value="ADH_Zn_CS"/>
</dbReference>